<feature type="signal peptide" evidence="2">
    <location>
        <begin position="1"/>
        <end position="26"/>
    </location>
</feature>
<evidence type="ECO:0000256" key="1">
    <source>
        <dbReference type="SAM" id="Coils"/>
    </source>
</evidence>
<feature type="chain" id="PRO_5008068246" description="Lipoprotein" evidence="2">
    <location>
        <begin position="27"/>
        <end position="107"/>
    </location>
</feature>
<dbReference type="Proteomes" id="UP000077763">
    <property type="component" value="Unassembled WGS sequence"/>
</dbReference>
<organism evidence="3 4">
    <name type="scientific">Methylomonas methanica</name>
    <dbReference type="NCBI Taxonomy" id="421"/>
    <lineage>
        <taxon>Bacteria</taxon>
        <taxon>Pseudomonadati</taxon>
        <taxon>Pseudomonadota</taxon>
        <taxon>Gammaproteobacteria</taxon>
        <taxon>Methylococcales</taxon>
        <taxon>Methylococcaceae</taxon>
        <taxon>Methylomonas</taxon>
    </lineage>
</organism>
<proteinExistence type="predicted"/>
<evidence type="ECO:0000256" key="2">
    <source>
        <dbReference type="SAM" id="SignalP"/>
    </source>
</evidence>
<sequence>MTLKSLILLVLAESLLSACSFMEPHAMDTDLTIQHEALAKHFQDEANELQTKIEEHKEYLSQFESQRYVYGRHANDLKAHSQEVIDLYQQAVTANRDMAEMVRGTEH</sequence>
<dbReference type="EMBL" id="LUUH01000030">
    <property type="protein sequence ID" value="OAI06964.1"/>
    <property type="molecule type" value="Genomic_DNA"/>
</dbReference>
<reference evidence="3 4" key="1">
    <citation type="submission" date="2016-03" db="EMBL/GenBank/DDBJ databases">
        <authorList>
            <person name="Ploux O."/>
        </authorList>
    </citation>
    <scope>NUCLEOTIDE SEQUENCE [LARGE SCALE GENOMIC DNA]</scope>
    <source>
        <strain evidence="3 4">R-45371</strain>
    </source>
</reference>
<keyword evidence="2" id="KW-0732">Signal</keyword>
<dbReference type="RefSeq" id="WP_026601798.1">
    <property type="nucleotide sequence ID" value="NZ_LUUH01000030.1"/>
</dbReference>
<keyword evidence="1" id="KW-0175">Coiled coil</keyword>
<protein>
    <recommendedName>
        <fullName evidence="5">Lipoprotein</fullName>
    </recommendedName>
</protein>
<feature type="coiled-coil region" evidence="1">
    <location>
        <begin position="39"/>
        <end position="66"/>
    </location>
</feature>
<dbReference type="AlphaFoldDB" id="A0A177MNJ4"/>
<evidence type="ECO:0008006" key="5">
    <source>
        <dbReference type="Google" id="ProtNLM"/>
    </source>
</evidence>
<gene>
    <name evidence="3" type="ORF">A1353_07955</name>
</gene>
<name>A0A177MNJ4_METMH</name>
<evidence type="ECO:0000313" key="4">
    <source>
        <dbReference type="Proteomes" id="UP000077763"/>
    </source>
</evidence>
<evidence type="ECO:0000313" key="3">
    <source>
        <dbReference type="EMBL" id="OAI06964.1"/>
    </source>
</evidence>
<comment type="caution">
    <text evidence="3">The sequence shown here is derived from an EMBL/GenBank/DDBJ whole genome shotgun (WGS) entry which is preliminary data.</text>
</comment>
<accession>A0A177MNJ4</accession>